<dbReference type="AlphaFoldDB" id="A0A368KW72"/>
<dbReference type="SUPFAM" id="SSF53300">
    <property type="entry name" value="vWA-like"/>
    <property type="match status" value="2"/>
</dbReference>
<dbReference type="InterPro" id="IPR002035">
    <property type="entry name" value="VWF_A"/>
</dbReference>
<dbReference type="SMART" id="SM00327">
    <property type="entry name" value="VWA"/>
    <property type="match status" value="2"/>
</dbReference>
<dbReference type="Pfam" id="PF07090">
    <property type="entry name" value="GATase1_like"/>
    <property type="match status" value="1"/>
</dbReference>
<name>A0A368KW72_9BACT</name>
<proteinExistence type="predicted"/>
<evidence type="ECO:0000313" key="5">
    <source>
        <dbReference type="Proteomes" id="UP000253562"/>
    </source>
</evidence>
<dbReference type="PANTHER" id="PTHR37947:SF2">
    <property type="entry name" value="VON WILLEBRAND FACTOR TYPE A"/>
    <property type="match status" value="1"/>
</dbReference>
<dbReference type="EMBL" id="QPEX01000010">
    <property type="protein sequence ID" value="RCS54683.1"/>
    <property type="molecule type" value="Genomic_DNA"/>
</dbReference>
<feature type="compositionally biased region" description="Basic and acidic residues" evidence="1">
    <location>
        <begin position="996"/>
        <end position="1009"/>
    </location>
</feature>
<evidence type="ECO:0000259" key="3">
    <source>
        <dbReference type="PROSITE" id="PS50234"/>
    </source>
</evidence>
<feature type="transmembrane region" description="Helical" evidence="2">
    <location>
        <begin position="40"/>
        <end position="58"/>
    </location>
</feature>
<feature type="domain" description="VWFA" evidence="3">
    <location>
        <begin position="70"/>
        <end position="212"/>
    </location>
</feature>
<sequence>MFDYEFSMERPWFLVLLLFVPILWTVSWKSLTVNGRWRWLLANGLRTLLCLLVILALAEVQLVRKNDRLTVIYLIDRSLSIPPDRLDEVVDYVRSTANTFRRPSPDDRVGVVTFGGDAAIEIPPWPGDLFLHSRFETNIDRQQTNLEAALNLAQAAFPMDAAKRIVIVTDGQETLGNAMQTATAITQSGIGIDVVPVTSYSQGEISIEKISTPSKAREKTPFHVQVVLKNKPGEHWDQEAAQKPVPGNIRVIRSGGGHETVVVDQQIELEPGTRVFTFQDELPDGGFYTYDAAFTPDKRGLDGFTQNNQASSFTHVESSGQVLLIVDANRPNEFAELVAMLERNHLKVTVQPSNQLFTRLSDLQPYDLVILGNVARSTGDTNGITAFSDAQMQMLADNTRNLGAGLMMLGGPDSFGAGGWANTPIEEAMPLDFQIKDAKVVPVGALMLVIDKSGSMSGEKIHWSKAAAREALRALGPRDYIGVTTFDSAMQRAVPLQRAENRQFVLQMISRLGADGGTNMFPAMEDGFRQLEANEAAVKHMIVLTDGQTSPADFARLTQQISARGITVSTVAVGQDADVRLLNQIAAMGRGKYYQVTSPKAIPRIFMQEARRVARPLIFEKETGIQPYLAGDHEILKGLPSAFLPVKGYVMTTPKDSPLVDIPLMLPEPVGQSNALLATWQYGIGRSVCWTSDAGQRWTHDWTGWDGFEKQFLQMVRWSMRSTDNNTNYLVATEVQGQKVKVTLNALDDEGNFVNFSSPQLHGVGPQSAIISESLKQVAPGRYEGEFEAAKTGPHFIAIAPNPGQSPLRIGINVQNSQEFREHRDHLPMLQRMAALVPPGGQPGQVFNLDMTPEQLASIDTTPFRHDLAKASTQRPIWYLILVGSACLFLVDIANRRVLWSFVWAHTLWDRLRRRPSQQPAQDQALERLKAQKQSLNRQWHDEFANSSVDTSTEPVHEAIIMTTETPTNPPREQPGLDTPEDKGYLNRLLHAKRQARNDEKSDKNDHSN</sequence>
<comment type="caution">
    <text evidence="4">The sequence shown here is derived from an EMBL/GenBank/DDBJ whole genome shotgun (WGS) entry which is preliminary data.</text>
</comment>
<protein>
    <submittedName>
        <fullName evidence="4">VWA domain-containing protein</fullName>
    </submittedName>
</protein>
<evidence type="ECO:0000256" key="2">
    <source>
        <dbReference type="SAM" id="Phobius"/>
    </source>
</evidence>
<dbReference type="InterPro" id="IPR036465">
    <property type="entry name" value="vWFA_dom_sf"/>
</dbReference>
<keyword evidence="2" id="KW-0472">Membrane</keyword>
<dbReference type="CDD" id="cd00198">
    <property type="entry name" value="vWFA"/>
    <property type="match status" value="1"/>
</dbReference>
<feature type="region of interest" description="Disordered" evidence="1">
    <location>
        <begin position="962"/>
        <end position="1009"/>
    </location>
</feature>
<feature type="transmembrane region" description="Helical" evidence="2">
    <location>
        <begin position="12"/>
        <end position="28"/>
    </location>
</feature>
<gene>
    <name evidence="4" type="ORF">DTL42_06020</name>
</gene>
<dbReference type="Gene3D" id="3.40.50.880">
    <property type="match status" value="2"/>
</dbReference>
<feature type="domain" description="VWFA" evidence="3">
    <location>
        <begin position="445"/>
        <end position="610"/>
    </location>
</feature>
<dbReference type="Pfam" id="PF00092">
    <property type="entry name" value="VWA"/>
    <property type="match status" value="1"/>
</dbReference>
<organism evidence="4 5">
    <name type="scientific">Bremerella cremea</name>
    <dbReference type="NCBI Taxonomy" id="1031537"/>
    <lineage>
        <taxon>Bacteria</taxon>
        <taxon>Pseudomonadati</taxon>
        <taxon>Planctomycetota</taxon>
        <taxon>Planctomycetia</taxon>
        <taxon>Pirellulales</taxon>
        <taxon>Pirellulaceae</taxon>
        <taxon>Bremerella</taxon>
    </lineage>
</organism>
<keyword evidence="2" id="KW-0812">Transmembrane</keyword>
<keyword evidence="2" id="KW-1133">Transmembrane helix</keyword>
<dbReference type="SUPFAM" id="SSF52317">
    <property type="entry name" value="Class I glutamine amidotransferase-like"/>
    <property type="match status" value="1"/>
</dbReference>
<dbReference type="PANTHER" id="PTHR37947">
    <property type="entry name" value="BLL2462 PROTEIN"/>
    <property type="match status" value="1"/>
</dbReference>
<dbReference type="Proteomes" id="UP000253562">
    <property type="component" value="Unassembled WGS sequence"/>
</dbReference>
<dbReference type="Gene3D" id="3.40.50.410">
    <property type="entry name" value="von Willebrand factor, type A domain"/>
    <property type="match status" value="1"/>
</dbReference>
<evidence type="ECO:0000256" key="1">
    <source>
        <dbReference type="SAM" id="MobiDB-lite"/>
    </source>
</evidence>
<reference evidence="4 5" key="1">
    <citation type="submission" date="2018-07" db="EMBL/GenBank/DDBJ databases">
        <title>Comparative genomes isolates from brazilian mangrove.</title>
        <authorList>
            <person name="De Araujo J.E."/>
            <person name="Taketani R.G."/>
            <person name="Silva M.C.P."/>
            <person name="Lourenco M.V."/>
            <person name="Oliveira V.M."/>
            <person name="Andreote F.D."/>
        </authorList>
    </citation>
    <scope>NUCLEOTIDE SEQUENCE [LARGE SCALE GENOMIC DNA]</scope>
    <source>
        <strain evidence="4 5">HEX PRIS-MGV</strain>
    </source>
</reference>
<evidence type="ECO:0000313" key="4">
    <source>
        <dbReference type="EMBL" id="RCS54683.1"/>
    </source>
</evidence>
<accession>A0A368KW72</accession>
<dbReference type="InterPro" id="IPR010768">
    <property type="entry name" value="GATase1-like"/>
</dbReference>
<dbReference type="PROSITE" id="PS50234">
    <property type="entry name" value="VWFA"/>
    <property type="match status" value="2"/>
</dbReference>
<dbReference type="InterPro" id="IPR029062">
    <property type="entry name" value="Class_I_gatase-like"/>
</dbReference>
<dbReference type="Pfam" id="PF13519">
    <property type="entry name" value="VWA_2"/>
    <property type="match status" value="1"/>
</dbReference>